<feature type="region of interest" description="Disordered" evidence="1">
    <location>
        <begin position="484"/>
        <end position="562"/>
    </location>
</feature>
<keyword evidence="3" id="KW-1185">Reference proteome</keyword>
<proteinExistence type="predicted"/>
<dbReference type="HOGENOM" id="CLU_462004_0_0_1"/>
<accession>A0A066WEB5</accession>
<gene>
    <name evidence="2" type="ORF">K437DRAFT_266667</name>
</gene>
<evidence type="ECO:0000313" key="3">
    <source>
        <dbReference type="Proteomes" id="UP000027361"/>
    </source>
</evidence>
<dbReference type="GeneID" id="25265878"/>
<reference evidence="2 3" key="1">
    <citation type="submission" date="2014-05" db="EMBL/GenBank/DDBJ databases">
        <title>Draft genome sequence of a rare smut relative, Tilletiaria anomala UBC 951.</title>
        <authorList>
            <consortium name="DOE Joint Genome Institute"/>
            <person name="Toome M."/>
            <person name="Kuo A."/>
            <person name="Henrissat B."/>
            <person name="Lipzen A."/>
            <person name="Tritt A."/>
            <person name="Yoshinaga Y."/>
            <person name="Zane M."/>
            <person name="Barry K."/>
            <person name="Grigoriev I.V."/>
            <person name="Spatafora J.W."/>
            <person name="Aimea M.C."/>
        </authorList>
    </citation>
    <scope>NUCLEOTIDE SEQUENCE [LARGE SCALE GENOMIC DNA]</scope>
    <source>
        <strain evidence="2 3">UBC 951</strain>
    </source>
</reference>
<protein>
    <submittedName>
        <fullName evidence="2">Uncharacterized protein</fullName>
    </submittedName>
</protein>
<dbReference type="RefSeq" id="XP_013245155.1">
    <property type="nucleotide sequence ID" value="XM_013389701.1"/>
</dbReference>
<dbReference type="InParanoid" id="A0A066WEB5"/>
<dbReference type="AlphaFoldDB" id="A0A066WEB5"/>
<dbReference type="Proteomes" id="UP000027361">
    <property type="component" value="Unassembled WGS sequence"/>
</dbReference>
<evidence type="ECO:0000256" key="1">
    <source>
        <dbReference type="SAM" id="MobiDB-lite"/>
    </source>
</evidence>
<dbReference type="EMBL" id="JMSN01000011">
    <property type="protein sequence ID" value="KDN52292.1"/>
    <property type="molecule type" value="Genomic_DNA"/>
</dbReference>
<comment type="caution">
    <text evidence="2">The sequence shown here is derived from an EMBL/GenBank/DDBJ whole genome shotgun (WGS) entry which is preliminary data.</text>
</comment>
<organism evidence="2 3">
    <name type="scientific">Tilletiaria anomala (strain ATCC 24038 / CBS 436.72 / UBC 951)</name>
    <dbReference type="NCBI Taxonomy" id="1037660"/>
    <lineage>
        <taxon>Eukaryota</taxon>
        <taxon>Fungi</taxon>
        <taxon>Dikarya</taxon>
        <taxon>Basidiomycota</taxon>
        <taxon>Ustilaginomycotina</taxon>
        <taxon>Exobasidiomycetes</taxon>
        <taxon>Georgefischeriales</taxon>
        <taxon>Tilletiariaceae</taxon>
        <taxon>Tilletiaria</taxon>
    </lineage>
</organism>
<feature type="non-terminal residue" evidence="2">
    <location>
        <position position="1"/>
    </location>
</feature>
<evidence type="ECO:0000313" key="2">
    <source>
        <dbReference type="EMBL" id="KDN52292.1"/>
    </source>
</evidence>
<feature type="compositionally biased region" description="Low complexity" evidence="1">
    <location>
        <begin position="484"/>
        <end position="542"/>
    </location>
</feature>
<name>A0A066WEB5_TILAU</name>
<sequence length="591" mass="58771">LSSLLGGSTSPLSGLLGQAQGQLGGSTNPLIGLLGGSTSQLSGLLGQAQGQLGGAQSTLNGLLGNLPVSTSSVESQLRGLTGNMGLGGAQSQLGSLTGALSNPSTTQSTLNGLTSQLGLSSITSLLPLQFQQQQQQPINTLTGSVGSHINSLPAHIGVPGAESNLDAAKGLNSDVGSNAFPASVPTTSSESTEQLQTQINQMAKMLNVNPNTLLSQLTSGAGSGSSALNQLLSQVGTNNLQGQLSSITGGLPLNQLLPGQLTGALSGVVSGPQSSNSLAGLTGTVSSVTNGLPLSGLTSNLPIGGLANTASGLTAALPNIGTGLLGGLLGTHLPLNLQQQVGNRSSHVNDTIASIRPLSTTNTTPLGTFNGTAIANASAPVQMPPSIVPLAAEMPHGTSSMLRATTVVPTLLAASASAAPTALSNVSDVIPTPSAWSVAPISLPTPAQSFIAYVSQYTDKAMDPTSTWTASLAAPTILHASKLPSSPSSALVSTKDASNGAASGGASDKNTVPSSSNPKQDTSSSSSTTTTSNSTPTASSKAIAERDDMGFSLPPGTKPYPTEAIVYPSSSAVARHRRFHKAAGRGLGFRH</sequence>